<proteinExistence type="predicted"/>
<evidence type="ECO:0000313" key="1">
    <source>
        <dbReference type="EMBL" id="GBQ00902.1"/>
    </source>
</evidence>
<name>A0A388SYF4_9ACTN</name>
<reference evidence="1 2" key="1">
    <citation type="submission" date="2018-07" db="EMBL/GenBank/DDBJ databases">
        <title>Whole Genome Shotgun Sequence of Streptomyces spongiicola strain 531S.</title>
        <authorList>
            <person name="Dohra H."/>
            <person name="Kodani S."/>
        </authorList>
    </citation>
    <scope>NUCLEOTIDE SEQUENCE [LARGE SCALE GENOMIC DNA]</scope>
    <source>
        <strain evidence="1 2">531S</strain>
    </source>
</reference>
<protein>
    <submittedName>
        <fullName evidence="1">Uncharacterized protein</fullName>
    </submittedName>
</protein>
<dbReference type="AlphaFoldDB" id="A0A388SYF4"/>
<comment type="caution">
    <text evidence="1">The sequence shown here is derived from an EMBL/GenBank/DDBJ whole genome shotgun (WGS) entry which is preliminary data.</text>
</comment>
<sequence length="73" mass="8216">MEEVNPRELSRVTIRETKAVHKEVTLTAAMAPRFRIGRFTYVLHDVDALRKSWDLGAGSADLLMNTTRAAYAP</sequence>
<dbReference type="EMBL" id="BGZL01000005">
    <property type="protein sequence ID" value="GBQ00902.1"/>
    <property type="molecule type" value="Genomic_DNA"/>
</dbReference>
<gene>
    <name evidence="1" type="ORF">SSP531S_23250</name>
</gene>
<organism evidence="1 2">
    <name type="scientific">Streptomyces spongiicola</name>
    <dbReference type="NCBI Taxonomy" id="1690221"/>
    <lineage>
        <taxon>Bacteria</taxon>
        <taxon>Bacillati</taxon>
        <taxon>Actinomycetota</taxon>
        <taxon>Actinomycetes</taxon>
        <taxon>Kitasatosporales</taxon>
        <taxon>Streptomycetaceae</taxon>
        <taxon>Streptomyces</taxon>
    </lineage>
</organism>
<evidence type="ECO:0000313" key="2">
    <source>
        <dbReference type="Proteomes" id="UP000265354"/>
    </source>
</evidence>
<dbReference type="Proteomes" id="UP000265354">
    <property type="component" value="Unassembled WGS sequence"/>
</dbReference>
<accession>A0A388SYF4</accession>